<evidence type="ECO:0000256" key="1">
    <source>
        <dbReference type="ARBA" id="ARBA00023002"/>
    </source>
</evidence>
<dbReference type="Proteomes" id="UP000237000">
    <property type="component" value="Unassembled WGS sequence"/>
</dbReference>
<feature type="domain" description="FAD-binding" evidence="4">
    <location>
        <begin position="34"/>
        <end position="82"/>
    </location>
</feature>
<evidence type="ECO:0000259" key="4">
    <source>
        <dbReference type="Pfam" id="PF01494"/>
    </source>
</evidence>
<keyword evidence="1" id="KW-0560">Oxidoreductase</keyword>
<dbReference type="PANTHER" id="PTHR45934">
    <property type="entry name" value="FAD/NAD(P)-BINDING OXIDOREDUCTASE FAMILY PROTEIN"/>
    <property type="match status" value="1"/>
</dbReference>
<organism evidence="5 6">
    <name type="scientific">Trema orientale</name>
    <name type="common">Charcoal tree</name>
    <name type="synonym">Celtis orientalis</name>
    <dbReference type="NCBI Taxonomy" id="63057"/>
    <lineage>
        <taxon>Eukaryota</taxon>
        <taxon>Viridiplantae</taxon>
        <taxon>Streptophyta</taxon>
        <taxon>Embryophyta</taxon>
        <taxon>Tracheophyta</taxon>
        <taxon>Spermatophyta</taxon>
        <taxon>Magnoliopsida</taxon>
        <taxon>eudicotyledons</taxon>
        <taxon>Gunneridae</taxon>
        <taxon>Pentapetalae</taxon>
        <taxon>rosids</taxon>
        <taxon>fabids</taxon>
        <taxon>Rosales</taxon>
        <taxon>Cannabaceae</taxon>
        <taxon>Trema</taxon>
    </lineage>
</organism>
<name>A0A2P5EWN5_TREOI</name>
<reference evidence="6" key="1">
    <citation type="submission" date="2016-06" db="EMBL/GenBank/DDBJ databases">
        <title>Parallel loss of symbiosis genes in relatives of nitrogen-fixing non-legume Parasponia.</title>
        <authorList>
            <person name="Van Velzen R."/>
            <person name="Holmer R."/>
            <person name="Bu F."/>
            <person name="Rutten L."/>
            <person name="Van Zeijl A."/>
            <person name="Liu W."/>
            <person name="Santuari L."/>
            <person name="Cao Q."/>
            <person name="Sharma T."/>
            <person name="Shen D."/>
            <person name="Roswanjaya Y."/>
            <person name="Wardhani T."/>
            <person name="Kalhor M.S."/>
            <person name="Jansen J."/>
            <person name="Van den Hoogen J."/>
            <person name="Gungor B."/>
            <person name="Hartog M."/>
            <person name="Hontelez J."/>
            <person name="Verver J."/>
            <person name="Yang W.-C."/>
            <person name="Schijlen E."/>
            <person name="Repin R."/>
            <person name="Schilthuizen M."/>
            <person name="Schranz E."/>
            <person name="Heidstra R."/>
            <person name="Miyata K."/>
            <person name="Fedorova E."/>
            <person name="Kohlen W."/>
            <person name="Bisseling T."/>
            <person name="Smit S."/>
            <person name="Geurts R."/>
        </authorList>
    </citation>
    <scope>NUCLEOTIDE SEQUENCE [LARGE SCALE GENOMIC DNA]</scope>
    <source>
        <strain evidence="6">cv. RG33-2</strain>
    </source>
</reference>
<dbReference type="GO" id="GO:0004497">
    <property type="term" value="F:monooxygenase activity"/>
    <property type="evidence" value="ECO:0007669"/>
    <property type="project" value="UniProtKB-KW"/>
</dbReference>
<dbReference type="OrthoDB" id="655030at2759"/>
<dbReference type="STRING" id="63057.A0A2P5EWN5"/>
<dbReference type="PANTHER" id="PTHR45934:SF20">
    <property type="entry name" value="MONOOXYGENASE 2-RELATED"/>
    <property type="match status" value="1"/>
</dbReference>
<protein>
    <submittedName>
        <fullName evidence="5">FAD-binding domain containing protein</fullName>
    </submittedName>
</protein>
<keyword evidence="6" id="KW-1185">Reference proteome</keyword>
<evidence type="ECO:0000313" key="6">
    <source>
        <dbReference type="Proteomes" id="UP000237000"/>
    </source>
</evidence>
<dbReference type="SUPFAM" id="SSF51905">
    <property type="entry name" value="FAD/NAD(P)-binding domain"/>
    <property type="match status" value="1"/>
</dbReference>
<dbReference type="InterPro" id="IPR036188">
    <property type="entry name" value="FAD/NAD-bd_sf"/>
</dbReference>
<evidence type="ECO:0000256" key="3">
    <source>
        <dbReference type="ARBA" id="ARBA00024018"/>
    </source>
</evidence>
<dbReference type="InParanoid" id="A0A2P5EWN5"/>
<dbReference type="Gene3D" id="3.50.50.60">
    <property type="entry name" value="FAD/NAD(P)-binding domain"/>
    <property type="match status" value="1"/>
</dbReference>
<evidence type="ECO:0000313" key="5">
    <source>
        <dbReference type="EMBL" id="PON89951.1"/>
    </source>
</evidence>
<comment type="caution">
    <text evidence="5">The sequence shown here is derived from an EMBL/GenBank/DDBJ whole genome shotgun (WGS) entry which is preliminary data.</text>
</comment>
<dbReference type="InterPro" id="IPR044560">
    <property type="entry name" value="MOase"/>
</dbReference>
<dbReference type="EMBL" id="JXTC01000088">
    <property type="protein sequence ID" value="PON89951.1"/>
    <property type="molecule type" value="Genomic_DNA"/>
</dbReference>
<keyword evidence="2" id="KW-0503">Monooxygenase</keyword>
<dbReference type="Pfam" id="PF01494">
    <property type="entry name" value="FAD_binding_3"/>
    <property type="match status" value="1"/>
</dbReference>
<comment type="similarity">
    <text evidence="3">Belongs to the 3-hydroxybenzoate 6-hydroxylase family.</text>
</comment>
<evidence type="ECO:0000256" key="2">
    <source>
        <dbReference type="ARBA" id="ARBA00023033"/>
    </source>
</evidence>
<proteinExistence type="inferred from homology"/>
<dbReference type="InterPro" id="IPR002938">
    <property type="entry name" value="FAD-bd"/>
</dbReference>
<dbReference type="GO" id="GO:0071949">
    <property type="term" value="F:FAD binding"/>
    <property type="evidence" value="ECO:0007669"/>
    <property type="project" value="InterPro"/>
</dbReference>
<gene>
    <name evidence="5" type="ORF">TorRG33x02_142370</name>
</gene>
<accession>A0A2P5EWN5</accession>
<sequence>MSKLGKIPEHVRAVFENTQLDAFLSAPLRYRQPWEFLWKNISKGNVCVAGDALHPTTPDLGQGGCAALEDGVVLARCLGEALLTNSSKKSENRGEGAEEYKNIEMGLKKYGSERRWRSFDLVATAYVVGYIQESNGKVMSFLRDRFLAPIIAGLLLKKAAFDCGKLRSP</sequence>
<dbReference type="AlphaFoldDB" id="A0A2P5EWN5"/>